<gene>
    <name evidence="4" type="ORF">BBAD15_g7386</name>
</gene>
<dbReference type="EMBL" id="ANFO01000706">
    <property type="protein sequence ID" value="KGQ07281.1"/>
    <property type="molecule type" value="Genomic_DNA"/>
</dbReference>
<dbReference type="HOGENOM" id="CLU_023194_4_2_1"/>
<comment type="similarity">
    <text evidence="1">Belongs to the Gfo/Idh/MocA family.</text>
</comment>
<dbReference type="PANTHER" id="PTHR43377">
    <property type="entry name" value="BILIVERDIN REDUCTASE A"/>
    <property type="match status" value="1"/>
</dbReference>
<dbReference type="Gene3D" id="3.40.50.720">
    <property type="entry name" value="NAD(P)-binding Rossmann-like Domain"/>
    <property type="match status" value="1"/>
</dbReference>
<dbReference type="Proteomes" id="UP000030106">
    <property type="component" value="Unassembled WGS sequence"/>
</dbReference>
<protein>
    <submittedName>
        <fullName evidence="4">Putative oxidoreductase yteT</fullName>
    </submittedName>
</protein>
<dbReference type="InterPro" id="IPR055170">
    <property type="entry name" value="GFO_IDH_MocA-like_dom"/>
</dbReference>
<comment type="caution">
    <text evidence="4">The sequence shown here is derived from an EMBL/GenBank/DDBJ whole genome shotgun (WGS) entry which is preliminary data.</text>
</comment>
<dbReference type="PANTHER" id="PTHR43377:SF12">
    <property type="entry name" value="BINDING ROSSMANN FOLD OXIDOREDUCTASE, PUTATIVE (AFU_ORTHOLOGUE AFUA_3G11840)-RELATED"/>
    <property type="match status" value="1"/>
</dbReference>
<dbReference type="InterPro" id="IPR000683">
    <property type="entry name" value="Gfo/Idh/MocA-like_OxRdtase_N"/>
</dbReference>
<dbReference type="InterPro" id="IPR051450">
    <property type="entry name" value="Gfo/Idh/MocA_Oxidoreductases"/>
</dbReference>
<feature type="domain" description="GFO/IDH/MocA-like oxidoreductase" evidence="3">
    <location>
        <begin position="172"/>
        <end position="250"/>
    </location>
</feature>
<organism evidence="4 5">
    <name type="scientific">Beauveria bassiana D1-5</name>
    <dbReference type="NCBI Taxonomy" id="1245745"/>
    <lineage>
        <taxon>Eukaryota</taxon>
        <taxon>Fungi</taxon>
        <taxon>Dikarya</taxon>
        <taxon>Ascomycota</taxon>
        <taxon>Pezizomycotina</taxon>
        <taxon>Sordariomycetes</taxon>
        <taxon>Hypocreomycetidae</taxon>
        <taxon>Hypocreales</taxon>
        <taxon>Cordycipitaceae</taxon>
        <taxon>Beauveria</taxon>
    </lineage>
</organism>
<dbReference type="OrthoDB" id="64915at2759"/>
<evidence type="ECO:0000256" key="1">
    <source>
        <dbReference type="ARBA" id="ARBA00010928"/>
    </source>
</evidence>
<dbReference type="GO" id="GO:0000166">
    <property type="term" value="F:nucleotide binding"/>
    <property type="evidence" value="ECO:0007669"/>
    <property type="project" value="InterPro"/>
</dbReference>
<dbReference type="SUPFAM" id="SSF55347">
    <property type="entry name" value="Glyceraldehyde-3-phosphate dehydrogenase-like, C-terminal domain"/>
    <property type="match status" value="1"/>
</dbReference>
<feature type="domain" description="Gfo/Idh/MocA-like oxidoreductase N-terminal" evidence="2">
    <location>
        <begin position="16"/>
        <end position="155"/>
    </location>
</feature>
<name>A0A0A2VHD6_BEABA</name>
<sequence>MASAPQTNGHAAKPVTIAVVGAGSRGTTYAAYALENPQLAKVVAVAEPSRHRRDVFSRKHRQVERVRETRGQTLRCTANTGAMHAASDKTCNFQTGRVRKYGLTVEAETNTTQDHQHVEAVQDFAELGYHILCEKPMATSVADCVKIRNLAQATAPKVFAMGHVLRYSPYNRAVKDVIDSGALGEIVNIQHIEPVGNQHFAHSYVRGNWHKEADSSFALMTKSCHDIDIVNFYLDGLKPTKVHSFGSLRHFKKSQKPVEAGSAKRCLECAHEKNCVWSAKKIYIDTLKGNVEKVPLFTLPLSIPPRLICQCLQWARHFVDSEVLDIENVTEALNRTNYGTCVYEGENDVVDHQIVNIEYQGGITASVTMSAFTESVCQRGTRIQGTKGELIGDMTTFDVFDFLSRTSKHYTPKLDGGYHGGGDTGLARAFVSAVAQSNQSILRVTIDDILDSHLLVFAAEKARKESCVVDFDQFKHASTDTNVSNSIIAG</sequence>
<reference evidence="4 5" key="1">
    <citation type="submission" date="2012-10" db="EMBL/GenBank/DDBJ databases">
        <title>Genome sequencing and analysis of entomopathogenic fungi Beauveria bassiana D1-5.</title>
        <authorList>
            <person name="Li Q."/>
            <person name="Wang L."/>
            <person name="Zhang Z."/>
            <person name="Wang Q."/>
            <person name="Ren J."/>
            <person name="Wang M."/>
            <person name="Xu W."/>
            <person name="Wang J."/>
            <person name="Lu Y."/>
            <person name="Du Q."/>
            <person name="Sun Z."/>
        </authorList>
    </citation>
    <scope>NUCLEOTIDE SEQUENCE [LARGE SCALE GENOMIC DNA]</scope>
    <source>
        <strain evidence="4 5">D1-5</strain>
    </source>
</reference>
<accession>A0A0A2VHD6</accession>
<proteinExistence type="inferred from homology"/>
<dbReference type="AlphaFoldDB" id="A0A0A2VHD6"/>
<dbReference type="Pfam" id="PF01408">
    <property type="entry name" value="GFO_IDH_MocA"/>
    <property type="match status" value="1"/>
</dbReference>
<evidence type="ECO:0000313" key="4">
    <source>
        <dbReference type="EMBL" id="KGQ07281.1"/>
    </source>
</evidence>
<dbReference type="Pfam" id="PF22725">
    <property type="entry name" value="GFO_IDH_MocA_C3"/>
    <property type="match status" value="1"/>
</dbReference>
<dbReference type="SUPFAM" id="SSF51735">
    <property type="entry name" value="NAD(P)-binding Rossmann-fold domains"/>
    <property type="match status" value="1"/>
</dbReference>
<dbReference type="Gene3D" id="3.30.360.10">
    <property type="entry name" value="Dihydrodipicolinate Reductase, domain 2"/>
    <property type="match status" value="1"/>
</dbReference>
<evidence type="ECO:0000313" key="5">
    <source>
        <dbReference type="Proteomes" id="UP000030106"/>
    </source>
</evidence>
<dbReference type="InterPro" id="IPR036291">
    <property type="entry name" value="NAD(P)-bd_dom_sf"/>
</dbReference>
<evidence type="ECO:0000259" key="3">
    <source>
        <dbReference type="Pfam" id="PF22725"/>
    </source>
</evidence>
<dbReference type="STRING" id="1245745.A0A0A2VHD6"/>
<evidence type="ECO:0000259" key="2">
    <source>
        <dbReference type="Pfam" id="PF01408"/>
    </source>
</evidence>